<dbReference type="KEGG" id="mvz:myaer102_43190"/>
<accession>A0A3G9JNS8</accession>
<evidence type="ECO:0000313" key="2">
    <source>
        <dbReference type="Proteomes" id="UP000278152"/>
    </source>
</evidence>
<evidence type="ECO:0008006" key="3">
    <source>
        <dbReference type="Google" id="ProtNLM"/>
    </source>
</evidence>
<sequence length="119" mass="13431">MKSILGELPITEKQAKKLEIKSRTQMSPMLEKNCLLLSGDESYEKSAQKIKSLTGIAVSHSTQQRLVHRYAFEELPSNPEVEVEEMSLDGGKVRLMGLRRFRSAKKAQTITGQRVNLDL</sequence>
<evidence type="ECO:0000313" key="1">
    <source>
        <dbReference type="EMBL" id="BBH41698.1"/>
    </source>
</evidence>
<dbReference type="Proteomes" id="UP000278152">
    <property type="component" value="Chromosome"/>
</dbReference>
<gene>
    <name evidence="1" type="ORF">myaer102_43190</name>
</gene>
<dbReference type="AlphaFoldDB" id="A0A3G9JNS8"/>
<reference evidence="1 2" key="1">
    <citation type="submission" date="2018-11" db="EMBL/GenBank/DDBJ databases">
        <title>Complete genome sequence of Microcystis aeruginosa NIES-102.</title>
        <authorList>
            <person name="Yamaguchi H."/>
            <person name="Suzuki S."/>
            <person name="Kawachi M."/>
        </authorList>
    </citation>
    <scope>NUCLEOTIDE SEQUENCE [LARGE SCALE GENOMIC DNA]</scope>
    <source>
        <strain evidence="1 2">NIES-102</strain>
    </source>
</reference>
<proteinExistence type="predicted"/>
<name>A0A3G9JNS8_MICVR</name>
<dbReference type="EMBL" id="AP019314">
    <property type="protein sequence ID" value="BBH41698.1"/>
    <property type="molecule type" value="Genomic_DNA"/>
</dbReference>
<protein>
    <recommendedName>
        <fullName evidence="3">Transposase</fullName>
    </recommendedName>
</protein>
<organism evidence="1 2">
    <name type="scientific">Microcystis viridis NIES-102</name>
    <dbReference type="NCBI Taxonomy" id="213615"/>
    <lineage>
        <taxon>Bacteria</taxon>
        <taxon>Bacillati</taxon>
        <taxon>Cyanobacteriota</taxon>
        <taxon>Cyanophyceae</taxon>
        <taxon>Oscillatoriophycideae</taxon>
        <taxon>Chroococcales</taxon>
        <taxon>Microcystaceae</taxon>
        <taxon>Microcystis</taxon>
    </lineage>
</organism>